<dbReference type="AlphaFoldDB" id="A0A6J1D377"/>
<gene>
    <name evidence="4" type="primary">LOC111017182</name>
</gene>
<accession>A0A6J1D377</accession>
<keyword evidence="2" id="KW-0808">Transferase</keyword>
<dbReference type="Proteomes" id="UP000504603">
    <property type="component" value="Unplaced"/>
</dbReference>
<protein>
    <submittedName>
        <fullName evidence="4">Benzyl alcohol O-benzoyltransferase-like</fullName>
    </submittedName>
</protein>
<dbReference type="Pfam" id="PF02458">
    <property type="entry name" value="Transferase"/>
    <property type="match status" value="1"/>
</dbReference>
<evidence type="ECO:0000313" key="3">
    <source>
        <dbReference type="Proteomes" id="UP000504603"/>
    </source>
</evidence>
<comment type="similarity">
    <text evidence="1">Belongs to the plant acyltransferase family.</text>
</comment>
<proteinExistence type="inferred from homology"/>
<organism evidence="3 4">
    <name type="scientific">Momordica charantia</name>
    <name type="common">Bitter gourd</name>
    <name type="synonym">Balsam pear</name>
    <dbReference type="NCBI Taxonomy" id="3673"/>
    <lineage>
        <taxon>Eukaryota</taxon>
        <taxon>Viridiplantae</taxon>
        <taxon>Streptophyta</taxon>
        <taxon>Embryophyta</taxon>
        <taxon>Tracheophyta</taxon>
        <taxon>Spermatophyta</taxon>
        <taxon>Magnoliopsida</taxon>
        <taxon>eudicotyledons</taxon>
        <taxon>Gunneridae</taxon>
        <taxon>Pentapetalae</taxon>
        <taxon>rosids</taxon>
        <taxon>fabids</taxon>
        <taxon>Cucurbitales</taxon>
        <taxon>Cucurbitaceae</taxon>
        <taxon>Momordiceae</taxon>
        <taxon>Momordica</taxon>
    </lineage>
</organism>
<reference evidence="4" key="1">
    <citation type="submission" date="2025-08" db="UniProtKB">
        <authorList>
            <consortium name="RefSeq"/>
        </authorList>
    </citation>
    <scope>IDENTIFICATION</scope>
    <source>
        <strain evidence="4">OHB3-1</strain>
    </source>
</reference>
<name>A0A6J1D377_MOMCH</name>
<dbReference type="OrthoDB" id="1483986at2759"/>
<dbReference type="GeneID" id="111017182"/>
<dbReference type="InterPro" id="IPR050898">
    <property type="entry name" value="Plant_acyltransferase"/>
</dbReference>
<dbReference type="InterPro" id="IPR023213">
    <property type="entry name" value="CAT-like_dom_sf"/>
</dbReference>
<dbReference type="RefSeq" id="XP_022148550.1">
    <property type="nucleotide sequence ID" value="XM_022292858.1"/>
</dbReference>
<evidence type="ECO:0000313" key="4">
    <source>
        <dbReference type="RefSeq" id="XP_022148550.1"/>
    </source>
</evidence>
<keyword evidence="3" id="KW-1185">Reference proteome</keyword>
<sequence>MAISSINNFVFQVRRCQPELVAPSKPTPHEFKQLSDVDDQEGFRFQVPLIYFYRHNPNMEGKDPVKVIKKALAETLVFYYPFAGKLREGPGRKLFVECTGEGVLFIEADADVTLQEFGDALQPPFTCLDDVLYNVPNSDEIVNCPLLLIQVTRLKCGSFIFALRLNHTMTDAFGFLSFMTALAEIAQGASTPSIFPVWQRALLNARDPPRVTCIHREYDQLPYSENTIIPLSEMTHRSIFFGPTEISTLRKILPAHLCHCSTFDLITACLWRTRTIALQANPDDEMRLLCIVNLRSKIINLPSGYYGNAIVFPTAIATADKLSQNPLGYAVELIKKAKAEVSEEYIKSVADLMVIKGRPNITAVRSYAVSDVRRAGFDEVDLGWGKAIYAGPAKGGVATVPGLTSFYVPFNNRKGEEGTVVPFCLPAPAMDRFVAELDALFTTQPLVEVANYHNPSFIPSTL</sequence>
<evidence type="ECO:0000256" key="1">
    <source>
        <dbReference type="ARBA" id="ARBA00009861"/>
    </source>
</evidence>
<dbReference type="Gene3D" id="3.30.559.10">
    <property type="entry name" value="Chloramphenicol acetyltransferase-like domain"/>
    <property type="match status" value="2"/>
</dbReference>
<evidence type="ECO:0000256" key="2">
    <source>
        <dbReference type="ARBA" id="ARBA00022679"/>
    </source>
</evidence>
<dbReference type="KEGG" id="mcha:111017182"/>
<dbReference type="GO" id="GO:0016740">
    <property type="term" value="F:transferase activity"/>
    <property type="evidence" value="ECO:0007669"/>
    <property type="project" value="UniProtKB-KW"/>
</dbReference>
<dbReference type="PANTHER" id="PTHR31147:SF66">
    <property type="entry name" value="OS05G0315700 PROTEIN"/>
    <property type="match status" value="1"/>
</dbReference>
<dbReference type="PANTHER" id="PTHR31147">
    <property type="entry name" value="ACYL TRANSFERASE 4"/>
    <property type="match status" value="1"/>
</dbReference>